<comment type="caution">
    <text evidence="3">The sequence shown here is derived from an EMBL/GenBank/DDBJ whole genome shotgun (WGS) entry which is preliminary data.</text>
</comment>
<dbReference type="SUPFAM" id="SSF51161">
    <property type="entry name" value="Trimeric LpxA-like enzymes"/>
    <property type="match status" value="1"/>
</dbReference>
<dbReference type="Proteomes" id="UP000601099">
    <property type="component" value="Unassembled WGS sequence"/>
</dbReference>
<dbReference type="RefSeq" id="WP_196953847.1">
    <property type="nucleotide sequence ID" value="NZ_JADWYK010000002.1"/>
</dbReference>
<evidence type="ECO:0000256" key="2">
    <source>
        <dbReference type="ARBA" id="ARBA00023315"/>
    </source>
</evidence>
<dbReference type="InterPro" id="IPR011004">
    <property type="entry name" value="Trimer_LpxA-like_sf"/>
</dbReference>
<organism evidence="3 4">
    <name type="scientific">Hymenobacter guriensis</name>
    <dbReference type="NCBI Taxonomy" id="2793065"/>
    <lineage>
        <taxon>Bacteria</taxon>
        <taxon>Pseudomonadati</taxon>
        <taxon>Bacteroidota</taxon>
        <taxon>Cytophagia</taxon>
        <taxon>Cytophagales</taxon>
        <taxon>Hymenobacteraceae</taxon>
        <taxon>Hymenobacter</taxon>
    </lineage>
</organism>
<dbReference type="NCBIfam" id="TIGR03991">
    <property type="entry name" value="alt_bact_glmU"/>
    <property type="match status" value="1"/>
</dbReference>
<evidence type="ECO:0000313" key="4">
    <source>
        <dbReference type="Proteomes" id="UP000601099"/>
    </source>
</evidence>
<keyword evidence="4" id="KW-1185">Reference proteome</keyword>
<proteinExistence type="predicted"/>
<keyword evidence="1" id="KW-0808">Transferase</keyword>
<reference evidence="3 4" key="1">
    <citation type="submission" date="2020-11" db="EMBL/GenBank/DDBJ databases">
        <title>Hymenobacter sp.</title>
        <authorList>
            <person name="Kim M.K."/>
        </authorList>
    </citation>
    <scope>NUCLEOTIDE SEQUENCE [LARGE SCALE GENOMIC DNA]</scope>
    <source>
        <strain evidence="3 4">BT594</strain>
    </source>
</reference>
<dbReference type="InterPro" id="IPR050065">
    <property type="entry name" value="GlmU-like"/>
</dbReference>
<accession>A0ABS0KY75</accession>
<evidence type="ECO:0000256" key="1">
    <source>
        <dbReference type="ARBA" id="ARBA00022679"/>
    </source>
</evidence>
<evidence type="ECO:0000313" key="3">
    <source>
        <dbReference type="EMBL" id="MBG8552804.1"/>
    </source>
</evidence>
<keyword evidence="2" id="KW-0012">Acyltransferase</keyword>
<gene>
    <name evidence="3" type="ORF">I5L79_04555</name>
</gene>
<dbReference type="Pfam" id="PF13562">
    <property type="entry name" value="NTP_transf_4"/>
    <property type="match status" value="1"/>
</dbReference>
<dbReference type="PANTHER" id="PTHR43584">
    <property type="entry name" value="NUCLEOTIDYL TRANSFERASE"/>
    <property type="match status" value="1"/>
</dbReference>
<dbReference type="InterPro" id="IPR023917">
    <property type="entry name" value="Bifunctiontional_GlmU_bac-type"/>
</dbReference>
<protein>
    <submittedName>
        <fullName evidence="3">GlmU family protein</fullName>
    </submittedName>
</protein>
<dbReference type="EMBL" id="JADWYK010000002">
    <property type="protein sequence ID" value="MBG8552804.1"/>
    <property type="molecule type" value="Genomic_DNA"/>
</dbReference>
<name>A0ABS0KY75_9BACT</name>
<dbReference type="Gene3D" id="2.160.10.10">
    <property type="entry name" value="Hexapeptide repeat proteins"/>
    <property type="match status" value="1"/>
</dbReference>
<sequence>MHVLLFDDPAIRPHLLPFTFTRPVAALRCGILTLAEKWQHRLGAASVGYLTEPYLQAKFPAGNTQGPALVINGAVCPDEVLTQQVQALQPGEALFCDELLVAAHLSDTTQVAELIQDGFQRTREVAEPVTVIRQPWHLFLRNGVEIRRDFELLTKGRQSEPVGDVHTIVYAPENIFIEPGVKIRAAILNAERGPIYLGKDSQVHEGAIISGPMALCEGSHINAGAKMRGDNTVGPFCKIGGEVANSIVLGYSNKGHEGYLGNSVVGEWCNLGADTNTSNLKNNYAPVKVWSHAEGRFVNTGQQFCGLMMGDHSKCSINTMFNTGTVVGVAANIFGAGFPRTFIPSFSWGGAAGFETFKLPKAAEVAERVMARRQLEFDQTEQDLLRHVYELTVKDRVWERTGPAASERSVEL</sequence>